<dbReference type="EMBL" id="GL766262">
    <property type="protein sequence ID" value="EFZ15394.1"/>
    <property type="molecule type" value="Genomic_DNA"/>
</dbReference>
<dbReference type="PANTHER" id="PTHR46579">
    <property type="entry name" value="F5/8 TYPE C DOMAIN-CONTAINING PROTEIN-RELATED"/>
    <property type="match status" value="1"/>
</dbReference>
<gene>
    <name evidence="1" type="ORF">SINV_05588</name>
</gene>
<organism>
    <name type="scientific">Solenopsis invicta</name>
    <name type="common">Red imported fire ant</name>
    <name type="synonym">Solenopsis wagneri</name>
    <dbReference type="NCBI Taxonomy" id="13686"/>
    <lineage>
        <taxon>Eukaryota</taxon>
        <taxon>Metazoa</taxon>
        <taxon>Ecdysozoa</taxon>
        <taxon>Arthropoda</taxon>
        <taxon>Hexapoda</taxon>
        <taxon>Insecta</taxon>
        <taxon>Pterygota</taxon>
        <taxon>Neoptera</taxon>
        <taxon>Endopterygota</taxon>
        <taxon>Hymenoptera</taxon>
        <taxon>Apocrita</taxon>
        <taxon>Aculeata</taxon>
        <taxon>Formicoidea</taxon>
        <taxon>Formicidae</taxon>
        <taxon>Myrmicinae</taxon>
        <taxon>Solenopsis</taxon>
    </lineage>
</organism>
<dbReference type="AlphaFoldDB" id="E9IVL0"/>
<dbReference type="OMA" id="WCACHAS"/>
<accession>E9IVL0</accession>
<dbReference type="PANTHER" id="PTHR46579:SF1">
    <property type="entry name" value="F5_8 TYPE C DOMAIN-CONTAINING PROTEIN"/>
    <property type="match status" value="1"/>
</dbReference>
<feature type="non-terminal residue" evidence="1">
    <location>
        <position position="269"/>
    </location>
</feature>
<sequence>MFQVLYGSRYMTFNVHILLHAVNSVRKTGPLWATSAFPYESMIFQLKKHVHGPDSIINQIANKHIAKFDLQLSLENATNSEDCKEFCSNLFSHADTINAVNVNLVSDDATAVLIGKCNNVNITDFDYFESCDHTKELLSYSRCIYKKKVFHGTNYDRVKRTNDTVVTLKSGIFVEIQQFIKLEDKCFVEVVEFYVTKLAFDTYKKINFEEMQYNKNSEYTTLQINHIFTVNKCGKKIIVSINEISDKCLFLTCNEKQYICTIPNKFEIQ</sequence>
<name>E9IVL0_SOLIN</name>
<dbReference type="HOGENOM" id="CLU_1035540_0_0_1"/>
<evidence type="ECO:0000313" key="1">
    <source>
        <dbReference type="EMBL" id="EFZ15394.1"/>
    </source>
</evidence>
<protein>
    <submittedName>
        <fullName evidence="1">Uncharacterized protein</fullName>
    </submittedName>
</protein>
<proteinExistence type="predicted"/>
<reference evidence="1" key="1">
    <citation type="journal article" date="2011" name="Proc. Natl. Acad. Sci. U.S.A.">
        <title>The genome of the fire ant Solenopsis invicta.</title>
        <authorList>
            <person name="Wurm Y."/>
            <person name="Wang J."/>
            <person name="Riba-Grognuz O."/>
            <person name="Corona M."/>
            <person name="Nygaard S."/>
            <person name="Hunt B.G."/>
            <person name="Ingram K.K."/>
            <person name="Falquet L."/>
            <person name="Nipitwattanaphon M."/>
            <person name="Gotzek D."/>
            <person name="Dijkstra M.B."/>
            <person name="Oettler J."/>
            <person name="Comtesse F."/>
            <person name="Shih C.J."/>
            <person name="Wu W.J."/>
            <person name="Yang C.C."/>
            <person name="Thomas J."/>
            <person name="Beaudoing E."/>
            <person name="Pradervand S."/>
            <person name="Flegel V."/>
            <person name="Cook E.D."/>
            <person name="Fabbretti R."/>
            <person name="Stockinger H."/>
            <person name="Long L."/>
            <person name="Farmerie W.G."/>
            <person name="Oakey J."/>
            <person name="Boomsma J.J."/>
            <person name="Pamilo P."/>
            <person name="Yi S.V."/>
            <person name="Heinze J."/>
            <person name="Goodisman M.A."/>
            <person name="Farinelli L."/>
            <person name="Harshman K."/>
            <person name="Hulo N."/>
            <person name="Cerutti L."/>
            <person name="Xenarios I."/>
            <person name="Shoemaker D."/>
            <person name="Keller L."/>
        </authorList>
    </citation>
    <scope>NUCLEOTIDE SEQUENCE [LARGE SCALE GENOMIC DNA]</scope>
</reference>